<dbReference type="RefSeq" id="WP_166667591.1">
    <property type="nucleotide sequence ID" value="NZ_SODD01000031.1"/>
</dbReference>
<gene>
    <name evidence="2" type="ORF">EDD63_1311</name>
</gene>
<sequence length="147" mass="16022">MKKLFICGLLGLSLVACSSGSSSEKATVCTIDEEYSKMEITLEPKGDKLKTMKVLMADDSTDYSEITDEELEMLEGQLESAMGEVDGVEMKLAVKDGELHVTLTLNVQDLKEVPAMMQTSGLTLDEMQNTSVKEIVEELEDSGATCK</sequence>
<organism evidence="2 3">
    <name type="scientific">Breznakia blatticola</name>
    <dbReference type="NCBI Taxonomy" id="1754012"/>
    <lineage>
        <taxon>Bacteria</taxon>
        <taxon>Bacillati</taxon>
        <taxon>Bacillota</taxon>
        <taxon>Erysipelotrichia</taxon>
        <taxon>Erysipelotrichales</taxon>
        <taxon>Erysipelotrichaceae</taxon>
        <taxon>Breznakia</taxon>
    </lineage>
</organism>
<evidence type="ECO:0000313" key="2">
    <source>
        <dbReference type="EMBL" id="TDW14776.1"/>
    </source>
</evidence>
<comment type="caution">
    <text evidence="2">The sequence shown here is derived from an EMBL/GenBank/DDBJ whole genome shotgun (WGS) entry which is preliminary data.</text>
</comment>
<dbReference type="InterPro" id="IPR036699">
    <property type="entry name" value="YehR-like_sf"/>
</dbReference>
<dbReference type="AlphaFoldDB" id="A0A4R7ZD25"/>
<evidence type="ECO:0000313" key="3">
    <source>
        <dbReference type="Proteomes" id="UP000294743"/>
    </source>
</evidence>
<dbReference type="SUPFAM" id="SSF160704">
    <property type="entry name" value="YehR-like"/>
    <property type="match status" value="1"/>
</dbReference>
<feature type="signal peptide" evidence="1">
    <location>
        <begin position="1"/>
        <end position="18"/>
    </location>
</feature>
<dbReference type="PROSITE" id="PS51257">
    <property type="entry name" value="PROKAR_LIPOPROTEIN"/>
    <property type="match status" value="1"/>
</dbReference>
<keyword evidence="1" id="KW-0732">Signal</keyword>
<dbReference type="Proteomes" id="UP000294743">
    <property type="component" value="Unassembled WGS sequence"/>
</dbReference>
<name>A0A4R7ZD25_9FIRM</name>
<dbReference type="EMBL" id="SODD01000031">
    <property type="protein sequence ID" value="TDW14776.1"/>
    <property type="molecule type" value="Genomic_DNA"/>
</dbReference>
<keyword evidence="3" id="KW-1185">Reference proteome</keyword>
<evidence type="ECO:0000256" key="1">
    <source>
        <dbReference type="SAM" id="SignalP"/>
    </source>
</evidence>
<accession>A0A4R7ZD25</accession>
<reference evidence="2 3" key="1">
    <citation type="submission" date="2019-03" db="EMBL/GenBank/DDBJ databases">
        <title>Genomic Encyclopedia of Type Strains, Phase IV (KMG-IV): sequencing the most valuable type-strain genomes for metagenomic binning, comparative biology and taxonomic classification.</title>
        <authorList>
            <person name="Goeker M."/>
        </authorList>
    </citation>
    <scope>NUCLEOTIDE SEQUENCE [LARGE SCALE GENOMIC DNA]</scope>
    <source>
        <strain evidence="2 3">DSM 28867</strain>
    </source>
</reference>
<feature type="chain" id="PRO_5039479700" evidence="1">
    <location>
        <begin position="19"/>
        <end position="147"/>
    </location>
</feature>
<protein>
    <submittedName>
        <fullName evidence="2">Uncharacterized protein DUF1307</fullName>
    </submittedName>
</protein>
<proteinExistence type="predicted"/>
<dbReference type="Gene3D" id="3.30.1830.10">
    <property type="entry name" value="YehR-like"/>
    <property type="match status" value="1"/>
</dbReference>